<organism evidence="3 4">
    <name type="scientific">Actinoplanes regularis</name>
    <dbReference type="NCBI Taxonomy" id="52697"/>
    <lineage>
        <taxon>Bacteria</taxon>
        <taxon>Bacillati</taxon>
        <taxon>Actinomycetota</taxon>
        <taxon>Actinomycetes</taxon>
        <taxon>Micromonosporales</taxon>
        <taxon>Micromonosporaceae</taxon>
        <taxon>Actinoplanes</taxon>
    </lineage>
</organism>
<gene>
    <name evidence="3" type="ORF">SAMN06264365_104429</name>
</gene>
<dbReference type="Proteomes" id="UP000198415">
    <property type="component" value="Unassembled WGS sequence"/>
</dbReference>
<feature type="region of interest" description="Disordered" evidence="1">
    <location>
        <begin position="336"/>
        <end position="371"/>
    </location>
</feature>
<dbReference type="AlphaFoldDB" id="A0A238YB46"/>
<evidence type="ECO:0000256" key="1">
    <source>
        <dbReference type="SAM" id="MobiDB-lite"/>
    </source>
</evidence>
<evidence type="ECO:0000313" key="3">
    <source>
        <dbReference type="EMBL" id="SNR68496.1"/>
    </source>
</evidence>
<keyword evidence="2" id="KW-0472">Membrane</keyword>
<dbReference type="EMBL" id="FZNR01000004">
    <property type="protein sequence ID" value="SNR68496.1"/>
    <property type="molecule type" value="Genomic_DNA"/>
</dbReference>
<feature type="transmembrane region" description="Helical" evidence="2">
    <location>
        <begin position="7"/>
        <end position="28"/>
    </location>
</feature>
<dbReference type="RefSeq" id="WP_179277091.1">
    <property type="nucleotide sequence ID" value="NZ_BOMU01000037.1"/>
</dbReference>
<accession>A0A238YB46</accession>
<feature type="transmembrane region" description="Helical" evidence="2">
    <location>
        <begin position="140"/>
        <end position="157"/>
    </location>
</feature>
<sequence>MTSPQNWPGCAAAVWSLTYAMLGLNWWAGGDGFPFAPVADDRRSGSILEGAPVDVVAPIMTIWGLLGVLVAVALIRSRRRHVALLAFGWVTAAVLTLVLPDYFLIGLLVLAPALVVFAFTGVPGPQDGLGEILYWHRVNLVILFVGGVLWAVATLIYQRRARGACVRCGRGAGVRDASPERLLRWGRWAVLVAVVAPMPYEITRIAWYLGYPMGISSDFLRMMQDTDGMLAMGLGFAVASMLGGVLTHGLVASWGERYPRWIWWKAGRPVPIALAVVPGTLVAVLLIPAGLMNLRMPIEDGMWAPTAPSVLWAVWGAALGVAVGAYYLRRRPTCRSCGRGSTAGADERPDSRAESGSRPPAVGRVRPASSR</sequence>
<feature type="transmembrane region" description="Helical" evidence="2">
    <location>
        <begin position="229"/>
        <end position="251"/>
    </location>
</feature>
<feature type="transmembrane region" description="Helical" evidence="2">
    <location>
        <begin position="272"/>
        <end position="290"/>
    </location>
</feature>
<feature type="transmembrane region" description="Helical" evidence="2">
    <location>
        <begin position="55"/>
        <end position="75"/>
    </location>
</feature>
<evidence type="ECO:0000313" key="4">
    <source>
        <dbReference type="Proteomes" id="UP000198415"/>
    </source>
</evidence>
<name>A0A238YB46_9ACTN</name>
<feature type="transmembrane region" description="Helical" evidence="2">
    <location>
        <begin position="188"/>
        <end position="209"/>
    </location>
</feature>
<keyword evidence="2" id="KW-1133">Transmembrane helix</keyword>
<proteinExistence type="predicted"/>
<reference evidence="3 4" key="1">
    <citation type="submission" date="2017-06" db="EMBL/GenBank/DDBJ databases">
        <authorList>
            <person name="Kim H.J."/>
            <person name="Triplett B.A."/>
        </authorList>
    </citation>
    <scope>NUCLEOTIDE SEQUENCE [LARGE SCALE GENOMIC DNA]</scope>
    <source>
        <strain evidence="3 4">DSM 43151</strain>
    </source>
</reference>
<protein>
    <submittedName>
        <fullName evidence="3">Uncharacterized protein</fullName>
    </submittedName>
</protein>
<feature type="transmembrane region" description="Helical" evidence="2">
    <location>
        <begin position="87"/>
        <end position="120"/>
    </location>
</feature>
<evidence type="ECO:0000256" key="2">
    <source>
        <dbReference type="SAM" id="Phobius"/>
    </source>
</evidence>
<feature type="compositionally biased region" description="Basic and acidic residues" evidence="1">
    <location>
        <begin position="345"/>
        <end position="355"/>
    </location>
</feature>
<keyword evidence="2" id="KW-0812">Transmembrane</keyword>
<feature type="transmembrane region" description="Helical" evidence="2">
    <location>
        <begin position="310"/>
        <end position="328"/>
    </location>
</feature>
<keyword evidence="4" id="KW-1185">Reference proteome</keyword>